<dbReference type="PROSITE" id="PS50206">
    <property type="entry name" value="RHODANESE_3"/>
    <property type="match status" value="1"/>
</dbReference>
<evidence type="ECO:0000259" key="1">
    <source>
        <dbReference type="PROSITE" id="PS50206"/>
    </source>
</evidence>
<proteinExistence type="predicted"/>
<evidence type="ECO:0000313" key="3">
    <source>
        <dbReference type="Proteomes" id="UP000254519"/>
    </source>
</evidence>
<feature type="domain" description="Rhodanese" evidence="1">
    <location>
        <begin position="25"/>
        <end position="108"/>
    </location>
</feature>
<gene>
    <name evidence="2" type="ORF">NCTC4822_02814</name>
</gene>
<dbReference type="Gene3D" id="3.40.250.10">
    <property type="entry name" value="Rhodanese-like domain"/>
    <property type="match status" value="1"/>
</dbReference>
<dbReference type="InterPro" id="IPR050229">
    <property type="entry name" value="GlpE_sulfurtransferase"/>
</dbReference>
<organism evidence="2 3">
    <name type="scientific">Sporosarcina pasteurii</name>
    <name type="common">Bacillus pasteurii</name>
    <dbReference type="NCBI Taxonomy" id="1474"/>
    <lineage>
        <taxon>Bacteria</taxon>
        <taxon>Bacillati</taxon>
        <taxon>Bacillota</taxon>
        <taxon>Bacilli</taxon>
        <taxon>Bacillales</taxon>
        <taxon>Caryophanaceae</taxon>
        <taxon>Sporosarcina</taxon>
    </lineage>
</organism>
<keyword evidence="3" id="KW-1185">Reference proteome</keyword>
<dbReference type="InterPro" id="IPR001763">
    <property type="entry name" value="Rhodanese-like_dom"/>
</dbReference>
<sequence length="108" mass="11887">MLGDKEENVMAKQITPAEVERQLQDCKDLSIIDVRESAELLSGKIPGARNISFTQLALRKDELDKETNYVVVCQSGNRSKAACGILEALGFNAVNMTGGMNDWRGELE</sequence>
<dbReference type="PANTHER" id="PTHR43031">
    <property type="entry name" value="FAD-DEPENDENT OXIDOREDUCTASE"/>
    <property type="match status" value="1"/>
</dbReference>
<accession>A0A380CCS7</accession>
<dbReference type="PANTHER" id="PTHR43031:SF17">
    <property type="entry name" value="SULFURTRANSFERASE YTWF-RELATED"/>
    <property type="match status" value="1"/>
</dbReference>
<dbReference type="InterPro" id="IPR036873">
    <property type="entry name" value="Rhodanese-like_dom_sf"/>
</dbReference>
<dbReference type="Pfam" id="PF00581">
    <property type="entry name" value="Rhodanese"/>
    <property type="match status" value="1"/>
</dbReference>
<name>A0A380CCS7_SPOPA</name>
<dbReference type="Proteomes" id="UP000254519">
    <property type="component" value="Unassembled WGS sequence"/>
</dbReference>
<protein>
    <submittedName>
        <fullName evidence="2">Molybdopterin biosynthesis protein MoeB</fullName>
    </submittedName>
</protein>
<dbReference type="EMBL" id="UGYZ01000002">
    <property type="protein sequence ID" value="SUJ17265.1"/>
    <property type="molecule type" value="Genomic_DNA"/>
</dbReference>
<dbReference type="SMART" id="SM00450">
    <property type="entry name" value="RHOD"/>
    <property type="match status" value="1"/>
</dbReference>
<reference evidence="2 3" key="1">
    <citation type="submission" date="2018-06" db="EMBL/GenBank/DDBJ databases">
        <authorList>
            <consortium name="Pathogen Informatics"/>
            <person name="Doyle S."/>
        </authorList>
    </citation>
    <scope>NUCLEOTIDE SEQUENCE [LARGE SCALE GENOMIC DNA]</scope>
    <source>
        <strain evidence="3">ATCC 11859 / DSM 33 / NCIB 8841 / NCTC 4822</strain>
    </source>
</reference>
<dbReference type="AlphaFoldDB" id="A0A380CCS7"/>
<dbReference type="SUPFAM" id="SSF52821">
    <property type="entry name" value="Rhodanese/Cell cycle control phosphatase"/>
    <property type="match status" value="1"/>
</dbReference>
<evidence type="ECO:0000313" key="2">
    <source>
        <dbReference type="EMBL" id="SUJ17265.1"/>
    </source>
</evidence>
<dbReference type="CDD" id="cd00158">
    <property type="entry name" value="RHOD"/>
    <property type="match status" value="1"/>
</dbReference>